<dbReference type="Pfam" id="PF03457">
    <property type="entry name" value="HA"/>
    <property type="match status" value="3"/>
</dbReference>
<organism evidence="4 5">
    <name type="scientific">Candidatus Magasanikbacteria bacterium RIFCSPHIGHO2_02_FULL_47_14</name>
    <dbReference type="NCBI Taxonomy" id="1798680"/>
    <lineage>
        <taxon>Bacteria</taxon>
        <taxon>Candidatus Magasanikiibacteriota</taxon>
    </lineage>
</organism>
<dbReference type="CDD" id="cd18785">
    <property type="entry name" value="SF2_C"/>
    <property type="match status" value="1"/>
</dbReference>
<dbReference type="InterPro" id="IPR027417">
    <property type="entry name" value="P-loop_NTPase"/>
</dbReference>
<dbReference type="Gene3D" id="6.10.140.530">
    <property type="match status" value="3"/>
</dbReference>
<dbReference type="PROSITE" id="PS51194">
    <property type="entry name" value="HELICASE_CTER"/>
    <property type="match status" value="1"/>
</dbReference>
<dbReference type="PANTHER" id="PTHR33418">
    <property type="entry name" value="HELICASE-ASSOCIATED"/>
    <property type="match status" value="1"/>
</dbReference>
<name>A0A1F6M453_9BACT</name>
<evidence type="ECO:0000256" key="2">
    <source>
        <dbReference type="SAM" id="SignalP"/>
    </source>
</evidence>
<sequence>LNILVLLPSLALIRQVLAEWMEQTYWSSVSFLCVCSDPTVANGGDAIAPTQADLDFPVGTDPRIVTRYLTTASTRVRLVISTYQSAPVVAEGMPEGFRFDIGVFDEAHVTAGVGERLLSFALLDDNLPIAKRIFYTATPRHHKVRGRGEGVEEVPVFSMDNEKLYGPTAHELSFREAIRRGIITDYRIIVTVITSRMLNLTALEDGMVGLPSGRTAPAKVIAGQVGLKRAAGRFGMRKVFSFHQLVAGAKQFTDPEKTLIGELLPEFALFHVNGMMTAAERERALKAFREAQHAVMSNARCLSVGVNVPTVDGVMFQDRRGDMVDVVQATGRAMRRAEGKAFGYVILPIYVEQGADETLEAALARSDFQLVWDVLQALREQDHLLTIEIGKKGSGRGRPKPDDEDEEEDGIVTIDAPELEQAIGAICVDGLFDKRDHRWWKRFDELRAYKALHGHCNVPCGWTENPELANWVSNQRVEYKAGKLSAERIALLEAEGFVWDPLEAIWYLRLAELRAFKAKAGHCNVPHVWKENQELAHWVGAQRQAYKAGKLSAERIALLEAEGFVWNTDKALWFQRLAELRAYKALHGNCYVPTIWQENQELANWVGRQRQAYKAGKLSAERIALLEAVGIKWNLAKRPAYKN</sequence>
<feature type="chain" id="PRO_5009525563" description="Helicase C-terminal domain-containing protein" evidence="2">
    <location>
        <begin position="19"/>
        <end position="643"/>
    </location>
</feature>
<accession>A0A1F6M453</accession>
<proteinExistence type="predicted"/>
<dbReference type="SUPFAM" id="SSF52540">
    <property type="entry name" value="P-loop containing nucleoside triphosphate hydrolases"/>
    <property type="match status" value="1"/>
</dbReference>
<dbReference type="AlphaFoldDB" id="A0A1F6M453"/>
<dbReference type="InterPro" id="IPR001650">
    <property type="entry name" value="Helicase_C-like"/>
</dbReference>
<dbReference type="SMART" id="SM00490">
    <property type="entry name" value="HELICc"/>
    <property type="match status" value="1"/>
</dbReference>
<feature type="signal peptide" evidence="2">
    <location>
        <begin position="1"/>
        <end position="18"/>
    </location>
</feature>
<keyword evidence="2" id="KW-0732">Signal</keyword>
<dbReference type="PANTHER" id="PTHR33418:SF1">
    <property type="entry name" value="HELICASE-ASSOCIATED DOMAIN-CONTAINING PROTEIN"/>
    <property type="match status" value="1"/>
</dbReference>
<evidence type="ECO:0000256" key="1">
    <source>
        <dbReference type="SAM" id="MobiDB-lite"/>
    </source>
</evidence>
<comment type="caution">
    <text evidence="4">The sequence shown here is derived from an EMBL/GenBank/DDBJ whole genome shotgun (WGS) entry which is preliminary data.</text>
</comment>
<dbReference type="Proteomes" id="UP000176282">
    <property type="component" value="Unassembled WGS sequence"/>
</dbReference>
<evidence type="ECO:0000313" key="5">
    <source>
        <dbReference type="Proteomes" id="UP000176282"/>
    </source>
</evidence>
<protein>
    <recommendedName>
        <fullName evidence="3">Helicase C-terminal domain-containing protein</fullName>
    </recommendedName>
</protein>
<dbReference type="Pfam" id="PF00271">
    <property type="entry name" value="Helicase_C"/>
    <property type="match status" value="1"/>
</dbReference>
<dbReference type="Gene3D" id="3.40.50.300">
    <property type="entry name" value="P-loop containing nucleotide triphosphate hydrolases"/>
    <property type="match status" value="2"/>
</dbReference>
<feature type="domain" description="Helicase C-terminal" evidence="3">
    <location>
        <begin position="226"/>
        <end position="386"/>
    </location>
</feature>
<reference evidence="4 5" key="1">
    <citation type="journal article" date="2016" name="Nat. Commun.">
        <title>Thousands of microbial genomes shed light on interconnected biogeochemical processes in an aquifer system.</title>
        <authorList>
            <person name="Anantharaman K."/>
            <person name="Brown C.T."/>
            <person name="Hug L.A."/>
            <person name="Sharon I."/>
            <person name="Castelle C.J."/>
            <person name="Probst A.J."/>
            <person name="Thomas B.C."/>
            <person name="Singh A."/>
            <person name="Wilkins M.J."/>
            <person name="Karaoz U."/>
            <person name="Brodie E.L."/>
            <person name="Williams K.H."/>
            <person name="Hubbard S.S."/>
            <person name="Banfield J.F."/>
        </authorList>
    </citation>
    <scope>NUCLEOTIDE SEQUENCE [LARGE SCALE GENOMIC DNA]</scope>
</reference>
<dbReference type="EMBL" id="MFQB01000036">
    <property type="protein sequence ID" value="OGH66394.1"/>
    <property type="molecule type" value="Genomic_DNA"/>
</dbReference>
<evidence type="ECO:0000259" key="3">
    <source>
        <dbReference type="PROSITE" id="PS51194"/>
    </source>
</evidence>
<gene>
    <name evidence="4" type="ORF">A3J66_02960</name>
</gene>
<evidence type="ECO:0000313" key="4">
    <source>
        <dbReference type="EMBL" id="OGH66394.1"/>
    </source>
</evidence>
<dbReference type="InterPro" id="IPR005114">
    <property type="entry name" value="Helicase_assoc"/>
</dbReference>
<feature type="region of interest" description="Disordered" evidence="1">
    <location>
        <begin position="390"/>
        <end position="409"/>
    </location>
</feature>
<feature type="non-terminal residue" evidence="4">
    <location>
        <position position="1"/>
    </location>
</feature>